<evidence type="ECO:0000313" key="2">
    <source>
        <dbReference type="Proteomes" id="UP001346559"/>
    </source>
</evidence>
<accession>A0ABZ0Z7K0</accession>
<dbReference type="EMBL" id="OR769218">
    <property type="protein sequence ID" value="WQJ53998.1"/>
    <property type="molecule type" value="Genomic_DNA"/>
</dbReference>
<dbReference type="Proteomes" id="UP001346559">
    <property type="component" value="Segment"/>
</dbReference>
<sequence length="128" mass="15096">MNTRQKKALYESIMKSVAKTVKKALNETNKNLHEIKCLVTDFDNDIFNDTLYQGTYEECESYIFDFDEDTGKSEALTDILGILRQEKHINTNYFTIDDDEYDKENGRISFYITSRKTSEEYKIIFDIL</sequence>
<organism evidence="1 2">
    <name type="scientific">phage Lak_Megaphage_RVC_AP1_GC26</name>
    <dbReference type="NCBI Taxonomy" id="3109224"/>
    <lineage>
        <taxon>Viruses</taxon>
        <taxon>Duplodnaviria</taxon>
        <taxon>Heunggongvirae</taxon>
        <taxon>Uroviricota</taxon>
        <taxon>Caudoviricetes</taxon>
        <taxon>Caudoviricetes code 15 clade</taxon>
    </lineage>
</organism>
<evidence type="ECO:0000313" key="1">
    <source>
        <dbReference type="EMBL" id="WQJ53998.1"/>
    </source>
</evidence>
<proteinExistence type="predicted"/>
<reference evidence="1 2" key="1">
    <citation type="submission" date="2023-11" db="EMBL/GenBank/DDBJ databases">
        <authorList>
            <person name="Cook R."/>
            <person name="Crisci M."/>
            <person name="Pye H."/>
            <person name="Adriaenssens E."/>
            <person name="Santini J."/>
        </authorList>
    </citation>
    <scope>NUCLEOTIDE SEQUENCE [LARGE SCALE GENOMIC DNA]</scope>
    <source>
        <strain evidence="1">Lak_Megaphage_RVC_AP1_GC26</strain>
    </source>
</reference>
<keyword evidence="2" id="KW-1185">Reference proteome</keyword>
<protein>
    <submittedName>
        <fullName evidence="1">Uncharacterized protein</fullName>
    </submittedName>
</protein>
<name>A0ABZ0Z7K0_9CAUD</name>